<evidence type="ECO:0000313" key="4">
    <source>
        <dbReference type="EMBL" id="CAK1553598.1"/>
    </source>
</evidence>
<dbReference type="PROSITE" id="PS00233">
    <property type="entry name" value="CHIT_BIND_RR_1"/>
    <property type="match status" value="1"/>
</dbReference>
<dbReference type="PROSITE" id="PS51155">
    <property type="entry name" value="CHIT_BIND_RR_2"/>
    <property type="match status" value="1"/>
</dbReference>
<dbReference type="AlphaFoldDB" id="A0AAV1JYU9"/>
<dbReference type="GO" id="GO:0008010">
    <property type="term" value="F:structural constituent of chitin-based larval cuticle"/>
    <property type="evidence" value="ECO:0007669"/>
    <property type="project" value="TreeGrafter"/>
</dbReference>
<keyword evidence="1 3" id="KW-0193">Cuticle</keyword>
<dbReference type="InterPro" id="IPR031311">
    <property type="entry name" value="CHIT_BIND_RR_consensus"/>
</dbReference>
<proteinExistence type="predicted"/>
<name>A0AAV1JYU9_9NEOP</name>
<organism evidence="4 5">
    <name type="scientific">Leptosia nina</name>
    <dbReference type="NCBI Taxonomy" id="320188"/>
    <lineage>
        <taxon>Eukaryota</taxon>
        <taxon>Metazoa</taxon>
        <taxon>Ecdysozoa</taxon>
        <taxon>Arthropoda</taxon>
        <taxon>Hexapoda</taxon>
        <taxon>Insecta</taxon>
        <taxon>Pterygota</taxon>
        <taxon>Neoptera</taxon>
        <taxon>Endopterygota</taxon>
        <taxon>Lepidoptera</taxon>
        <taxon>Glossata</taxon>
        <taxon>Ditrysia</taxon>
        <taxon>Papilionoidea</taxon>
        <taxon>Pieridae</taxon>
        <taxon>Pierinae</taxon>
        <taxon>Leptosia</taxon>
    </lineage>
</organism>
<evidence type="ECO:0000256" key="1">
    <source>
        <dbReference type="ARBA" id="ARBA00022460"/>
    </source>
</evidence>
<reference evidence="4 5" key="1">
    <citation type="submission" date="2023-11" db="EMBL/GenBank/DDBJ databases">
        <authorList>
            <person name="Okamura Y."/>
        </authorList>
    </citation>
    <scope>NUCLEOTIDE SEQUENCE [LARGE SCALE GENOMIC DNA]</scope>
</reference>
<dbReference type="PANTHER" id="PTHR10380">
    <property type="entry name" value="CUTICLE PROTEIN"/>
    <property type="match status" value="1"/>
</dbReference>
<evidence type="ECO:0000313" key="5">
    <source>
        <dbReference type="Proteomes" id="UP001497472"/>
    </source>
</evidence>
<protein>
    <submittedName>
        <fullName evidence="4">Uncharacterized protein</fullName>
    </submittedName>
</protein>
<dbReference type="PANTHER" id="PTHR10380:SF230">
    <property type="entry name" value="CUTICULAR PROTEIN 47EE"/>
    <property type="match status" value="1"/>
</dbReference>
<gene>
    <name evidence="4" type="ORF">LNINA_LOCUS12569</name>
</gene>
<evidence type="ECO:0000256" key="3">
    <source>
        <dbReference type="PROSITE-ProRule" id="PRU00497"/>
    </source>
</evidence>
<dbReference type="GO" id="GO:0062129">
    <property type="term" value="C:chitin-based extracellular matrix"/>
    <property type="evidence" value="ECO:0007669"/>
    <property type="project" value="TreeGrafter"/>
</dbReference>
<keyword evidence="2" id="KW-0732">Signal</keyword>
<dbReference type="Proteomes" id="UP001497472">
    <property type="component" value="Unassembled WGS sequence"/>
</dbReference>
<keyword evidence="5" id="KW-1185">Reference proteome</keyword>
<sequence length="237" mass="25336">MLITKLSSPLSIGSGLMFLITTCVALCINMALSSPLPAVVAPVVPPVAAAIPGLVSPVNAFPFANGRNPAYPGYNGYKSPYYNPASATAPITSYSNNRGVDGSYSYSFTTGDGKQAQESGFLKDAYIDNTGSPQGTQVVEGSYAYTSPEGTPIQVNYVADENGFRPSGVHIPADGKGAAPALLDGINRNVYDPRYNAYTPINYRNPLYNQYSPARAFDPRFNPYNPYHALKDVKKTI</sequence>
<dbReference type="EMBL" id="CAVLEF010000225">
    <property type="protein sequence ID" value="CAK1553598.1"/>
    <property type="molecule type" value="Genomic_DNA"/>
</dbReference>
<comment type="caution">
    <text evidence="4">The sequence shown here is derived from an EMBL/GenBank/DDBJ whole genome shotgun (WGS) entry which is preliminary data.</text>
</comment>
<dbReference type="InterPro" id="IPR000618">
    <property type="entry name" value="Insect_cuticle"/>
</dbReference>
<evidence type="ECO:0000256" key="2">
    <source>
        <dbReference type="ARBA" id="ARBA00022729"/>
    </source>
</evidence>
<dbReference type="Pfam" id="PF00379">
    <property type="entry name" value="Chitin_bind_4"/>
    <property type="match status" value="1"/>
</dbReference>
<dbReference type="InterPro" id="IPR050468">
    <property type="entry name" value="Cuticle_Struct_Prot"/>
</dbReference>
<dbReference type="PRINTS" id="PR00947">
    <property type="entry name" value="CUTICLE"/>
</dbReference>
<accession>A0AAV1JYU9</accession>